<protein>
    <recommendedName>
        <fullName evidence="5">D-amino-acid transaminase</fullName>
    </recommendedName>
</protein>
<dbReference type="PANTHER" id="PTHR42743">
    <property type="entry name" value="AMINO-ACID AMINOTRANSFERASE"/>
    <property type="match status" value="1"/>
</dbReference>
<dbReference type="GO" id="GO:0008652">
    <property type="term" value="P:amino acid biosynthetic process"/>
    <property type="evidence" value="ECO:0007669"/>
    <property type="project" value="UniProtKB-ARBA"/>
</dbReference>
<evidence type="ECO:0000256" key="2">
    <source>
        <dbReference type="ARBA" id="ARBA00009320"/>
    </source>
</evidence>
<dbReference type="InterPro" id="IPR050571">
    <property type="entry name" value="Class-IV_PLP-Dep_Aminotrnsfr"/>
</dbReference>
<dbReference type="InterPro" id="IPR001544">
    <property type="entry name" value="Aminotrans_IV"/>
</dbReference>
<dbReference type="GO" id="GO:0003824">
    <property type="term" value="F:catalytic activity"/>
    <property type="evidence" value="ECO:0007669"/>
    <property type="project" value="InterPro"/>
</dbReference>
<accession>A0A3B1DIU4</accession>
<dbReference type="InterPro" id="IPR043131">
    <property type="entry name" value="BCAT-like_N"/>
</dbReference>
<name>A0A3B1DIU4_9ZZZZ</name>
<dbReference type="SUPFAM" id="SSF56752">
    <property type="entry name" value="D-aminoacid aminotransferase-like PLP-dependent enzymes"/>
    <property type="match status" value="1"/>
</dbReference>
<dbReference type="InterPro" id="IPR036038">
    <property type="entry name" value="Aminotransferase-like"/>
</dbReference>
<dbReference type="PANTHER" id="PTHR42743:SF11">
    <property type="entry name" value="AMINODEOXYCHORISMATE LYASE"/>
    <property type="match status" value="1"/>
</dbReference>
<dbReference type="Pfam" id="PF01063">
    <property type="entry name" value="Aminotran_4"/>
    <property type="match status" value="1"/>
</dbReference>
<evidence type="ECO:0000256" key="1">
    <source>
        <dbReference type="ARBA" id="ARBA00001933"/>
    </source>
</evidence>
<gene>
    <name evidence="4" type="ORF">MNBD_PLANCTO02-116</name>
</gene>
<dbReference type="EMBL" id="UOGL01000073">
    <property type="protein sequence ID" value="VAX36683.1"/>
    <property type="molecule type" value="Genomic_DNA"/>
</dbReference>
<keyword evidence="3" id="KW-0663">Pyridoxal phosphate</keyword>
<dbReference type="Gene3D" id="3.30.470.10">
    <property type="match status" value="1"/>
</dbReference>
<dbReference type="Gene3D" id="3.20.10.10">
    <property type="entry name" value="D-amino Acid Aminotransferase, subunit A, domain 2"/>
    <property type="match status" value="1"/>
</dbReference>
<dbReference type="GO" id="GO:0046394">
    <property type="term" value="P:carboxylic acid biosynthetic process"/>
    <property type="evidence" value="ECO:0007669"/>
    <property type="project" value="UniProtKB-ARBA"/>
</dbReference>
<proteinExistence type="inferred from homology"/>
<comment type="similarity">
    <text evidence="2">Belongs to the class-IV pyridoxal-phosphate-dependent aminotransferase family.</text>
</comment>
<organism evidence="4">
    <name type="scientific">hydrothermal vent metagenome</name>
    <dbReference type="NCBI Taxonomy" id="652676"/>
    <lineage>
        <taxon>unclassified sequences</taxon>
        <taxon>metagenomes</taxon>
        <taxon>ecological metagenomes</taxon>
    </lineage>
</organism>
<sequence length="314" mass="34968">MNSSIAFYRGQYLPLAECQMSLFDYGVMQGVIVGEMVRTFQHQPFHLKEHLQRLQFSLDAIGLKIDSSEKQLTEIVQHLVEQNGKYLPAEHDLGISILVTPGVNPAYAHLQNITTAPATNPTTKQEPTILIYTFALPMSLWAMQTISGQKLTVPSIRQLPENSIDPHIKTRSRLHWYLADKEANKTEAGSRALLLNDEGFITELSTANFFIVKEKTILTPTFDSTLNGISQQMIQKLAMQLNYPFQASQLTLSDILNADEAFSTSTPYCLLPVVSVNGVTIGNSLPGPITTELVTTWSKEVGVDIFQQIQLMAK</sequence>
<dbReference type="AlphaFoldDB" id="A0A3B1DIU4"/>
<dbReference type="FunFam" id="3.20.10.10:FF:000002">
    <property type="entry name" value="D-alanine aminotransferase"/>
    <property type="match status" value="1"/>
</dbReference>
<evidence type="ECO:0000256" key="3">
    <source>
        <dbReference type="ARBA" id="ARBA00022898"/>
    </source>
</evidence>
<comment type="cofactor">
    <cofactor evidence="1">
        <name>pyridoxal 5'-phosphate</name>
        <dbReference type="ChEBI" id="CHEBI:597326"/>
    </cofactor>
</comment>
<evidence type="ECO:0000313" key="4">
    <source>
        <dbReference type="EMBL" id="VAX36683.1"/>
    </source>
</evidence>
<dbReference type="InterPro" id="IPR043132">
    <property type="entry name" value="BCAT-like_C"/>
</dbReference>
<evidence type="ECO:0008006" key="5">
    <source>
        <dbReference type="Google" id="ProtNLM"/>
    </source>
</evidence>
<reference evidence="4" key="1">
    <citation type="submission" date="2018-06" db="EMBL/GenBank/DDBJ databases">
        <authorList>
            <person name="Zhirakovskaya E."/>
        </authorList>
    </citation>
    <scope>NUCLEOTIDE SEQUENCE</scope>
</reference>